<dbReference type="KEGG" id="them:FPV09_07315"/>
<dbReference type="AlphaFoldDB" id="A0A5C0SQ90"/>
<protein>
    <submittedName>
        <fullName evidence="2">Cobaltochelatase subunit CobN</fullName>
    </submittedName>
</protein>
<dbReference type="RefSeq" id="WP_148883764.1">
    <property type="nucleotide sequence ID" value="NZ_CP041932.1"/>
</dbReference>
<dbReference type="GeneID" id="41609652"/>
<sequence length="1250" mass="142186">MICLILGYGARSLPMLREILDEERIDGLVLTDQNCERELEGIEKSDVIFIYAHELPEIVEERIKESKAKVIACAGLESLTTVPEEVLIKAKTYYVLGGKKNLRNLVRFLASLAGAEIDYEDPQEVPMHGIYHPELGLFESLDEYLKAYGKGPLIGVLFWRSAWLYKEFGPIGELIRALEEEGFGVIPVFTYGKDSRTGLGREKSEAVEEFFMKDGTPVVEALISLISFGTVELKNLGRLNVPVFAPIRSYYQSVEDWKKGESVDYMTQVYGVIIPEVAGAIEPIFVAGTRNVEGYKKDEPYEEHIRYLARRVKKWVELRKKPRDKVRIAIVLINPPCKGLEANVAVGLGLDVPESIVRLLHRLKEEGYYVGEDLPENGEELIKLILKRKAISEFRWTSVGEIVKSGGAIDFVGLEEYLEWFNELPGDLRERIVRDWGKPEEILAGKVDKALVGMVYDRKFVVPGIRFGNVLITPQPKFGCAGARCDGKVCRILHDPTITPPHQWWAVYRWITRKFRADVMIHFGTHGYLEFRPGKGVGLSPSCVPEASLDDVPHIYVYAVSNPMEGVIAKRRGYAALVDHIYPPMGMAEVLDDLDSLLTQYAKAKSLGDEARRKKIYEQILEKAKENRLRIADPEDEERTIEEIHRYVELMRGSQINLGLHIFGYPPNEPERLAEYVATAMAYDSYASPSIKRVIAEAVGLDYDELKKNPLGTTNGFTNRELLEVFHRIAVKSLERLLEGESFEVVGEEIEKFGFKVKEKEKLEETFRKALEVAEKIIGCKKEHEGFLKGLKGEYVEPGPSGAITRGKFEILPTGRNFYAVDPRTLPTKAAWQIGVETAEKLLEEYMKKHGKYPESVGQVLWSIDGYKADGEQIAQILYLIGVRPVWKGDVVAGLEVIPPEELGRPRIDVLVRISGIVRDTLPNYIYLIDEAIEKVVTLDEPPEMNYIRKHYVEHIKKLIELGKSFEEAQRFARFRVFSAPPGAYGVGVNLAVESSGWRSDEDLAKVWIQWSGYAYGKDASGVEAYDSLVLNLKEVDVINRNHISDEHDPTNCCCYFAHHGGFKAAVDALTGKNAEVVQTDTRDISDTKIVEVKVELERVVRAKLLNERWIEEMKKHGYRAAEFSKKINHLYGWEATTKLVEDWVFDEIAGKYVLDEEMRRWFEEHNPYAIEEIARRLIEAYERGLWETSEELIERLMEVYSEIEGILEESLGEGEVQGGTIEIYTAQDDEHWNEKIKEVDKIWSLVKND</sequence>
<dbReference type="Pfam" id="PF02514">
    <property type="entry name" value="CobN-Mg_chel"/>
    <property type="match status" value="1"/>
</dbReference>
<organism evidence="2 3">
    <name type="scientific">Thermococcus aciditolerans</name>
    <dbReference type="NCBI Taxonomy" id="2598455"/>
    <lineage>
        <taxon>Archaea</taxon>
        <taxon>Methanobacteriati</taxon>
        <taxon>Methanobacteriota</taxon>
        <taxon>Thermococci</taxon>
        <taxon>Thermococcales</taxon>
        <taxon>Thermococcaceae</taxon>
        <taxon>Thermococcus</taxon>
    </lineage>
</organism>
<dbReference type="CDD" id="cd10150">
    <property type="entry name" value="CobN_like"/>
    <property type="match status" value="1"/>
</dbReference>
<evidence type="ECO:0000259" key="1">
    <source>
        <dbReference type="Pfam" id="PF02514"/>
    </source>
</evidence>
<accession>A0A5C0SQ90</accession>
<feature type="domain" description="CobN/magnesium chelatase" evidence="1">
    <location>
        <begin position="92"/>
        <end position="1192"/>
    </location>
</feature>
<evidence type="ECO:0000313" key="2">
    <source>
        <dbReference type="EMBL" id="QEK15896.1"/>
    </source>
</evidence>
<proteinExistence type="predicted"/>
<gene>
    <name evidence="2" type="ORF">FPV09_07315</name>
</gene>
<keyword evidence="3" id="KW-1185">Reference proteome</keyword>
<name>A0A5C0SQ90_9EURY</name>
<evidence type="ECO:0000313" key="3">
    <source>
        <dbReference type="Proteomes" id="UP000322631"/>
    </source>
</evidence>
<dbReference type="InterPro" id="IPR003672">
    <property type="entry name" value="CobN/Mg_chltase"/>
</dbReference>
<dbReference type="EMBL" id="CP041932">
    <property type="protein sequence ID" value="QEK15896.1"/>
    <property type="molecule type" value="Genomic_DNA"/>
</dbReference>
<dbReference type="PANTHER" id="PTHR44119:SF7">
    <property type="entry name" value="MAGNESIUM CHELATASE SUBUNIT"/>
    <property type="match status" value="1"/>
</dbReference>
<dbReference type="PANTHER" id="PTHR44119">
    <property type="entry name" value="MAGNESIUM-CHELATASE SUBUNIT CHLH, CHLOROPLASTIC"/>
    <property type="match status" value="1"/>
</dbReference>
<dbReference type="Proteomes" id="UP000322631">
    <property type="component" value="Chromosome"/>
</dbReference>
<reference evidence="2 3" key="1">
    <citation type="submission" date="2019-07" db="EMBL/GenBank/DDBJ databases">
        <title>Complete genome of Thermococcus acidophilus.</title>
        <authorList>
            <person name="Li X."/>
        </authorList>
    </citation>
    <scope>NUCLEOTIDE SEQUENCE [LARGE SCALE GENOMIC DNA]</scope>
    <source>
        <strain evidence="2 3">SY113</strain>
    </source>
</reference>